<sequence>MATQTQTQTQTSTQSTTLTATSSPIPRGPVTATLNYFSPPADGSSPYNYVETPPPGEPQRNFSDAPTPTLITDIRGSESAYSLDTNAFAALPHVGLSAERAFTDDAAVQRNYYPEVERLLLDNLPGSPKRVLIFDHTIRRTIPNAKRGPVQRTHIDQTTASAEERVHHHLPDEADELLKGRVRLVNVWRPINGAVESSPLAFADSSTVRDEDLVGIQHRYPDRTGETAAVKANEAQKWCYWSGMGNEERLLLQCYDSEKGGRVPHTAFVDPRSGEKAKGRESIEVRALIFG</sequence>
<keyword evidence="4" id="KW-1185">Reference proteome</keyword>
<accession>A0AA43QKM3</accession>
<evidence type="ECO:0000256" key="2">
    <source>
        <dbReference type="SAM" id="MobiDB-lite"/>
    </source>
</evidence>
<dbReference type="EMBL" id="JAPUFD010000005">
    <property type="protein sequence ID" value="MDI1487492.1"/>
    <property type="molecule type" value="Genomic_DNA"/>
</dbReference>
<feature type="region of interest" description="Disordered" evidence="2">
    <location>
        <begin position="1"/>
        <end position="66"/>
    </location>
</feature>
<evidence type="ECO:0000313" key="3">
    <source>
        <dbReference type="EMBL" id="MDI1487492.1"/>
    </source>
</evidence>
<dbReference type="AlphaFoldDB" id="A0AA43QKM3"/>
<comment type="caution">
    <text evidence="3">The sequence shown here is derived from an EMBL/GenBank/DDBJ whole genome shotgun (WGS) entry which is preliminary data.</text>
</comment>
<dbReference type="GO" id="GO:0016491">
    <property type="term" value="F:oxidoreductase activity"/>
    <property type="evidence" value="ECO:0007669"/>
    <property type="project" value="InterPro"/>
</dbReference>
<dbReference type="Proteomes" id="UP001161017">
    <property type="component" value="Unassembled WGS sequence"/>
</dbReference>
<evidence type="ECO:0000313" key="4">
    <source>
        <dbReference type="Proteomes" id="UP001161017"/>
    </source>
</evidence>
<evidence type="ECO:0000256" key="1">
    <source>
        <dbReference type="ARBA" id="ARBA00023604"/>
    </source>
</evidence>
<name>A0AA43QKM3_9LECA</name>
<protein>
    <recommendedName>
        <fullName evidence="5">Methyltransferase</fullName>
    </recommendedName>
</protein>
<dbReference type="InterPro" id="IPR044053">
    <property type="entry name" value="AsaB-like"/>
</dbReference>
<reference evidence="3" key="1">
    <citation type="journal article" date="2023" name="Genome Biol. Evol.">
        <title>First Whole Genome Sequence and Flow Cytometry Genome Size Data for the Lichen-Forming Fungus Ramalina farinacea (Ascomycota).</title>
        <authorList>
            <person name="Llewellyn T."/>
            <person name="Mian S."/>
            <person name="Hill R."/>
            <person name="Leitch I.J."/>
            <person name="Gaya E."/>
        </authorList>
    </citation>
    <scope>NUCLEOTIDE SEQUENCE</scope>
    <source>
        <strain evidence="3">LIQ254RAFAR</strain>
    </source>
</reference>
<comment type="similarity">
    <text evidence="1">Belongs to the asaB hydroxylase/desaturase family.</text>
</comment>
<feature type="compositionally biased region" description="Low complexity" evidence="2">
    <location>
        <begin position="1"/>
        <end position="23"/>
    </location>
</feature>
<dbReference type="PANTHER" id="PTHR34598:SF1">
    <property type="entry name" value="PUTATIVE (AFU_ORTHOLOGUE AFUA_3G13140)-RELATED"/>
    <property type="match status" value="1"/>
</dbReference>
<dbReference type="NCBIfam" id="NF041278">
    <property type="entry name" value="CmcJ_NvfI_EfuI"/>
    <property type="match status" value="1"/>
</dbReference>
<dbReference type="PANTHER" id="PTHR34598">
    <property type="entry name" value="BLL6449 PROTEIN"/>
    <property type="match status" value="1"/>
</dbReference>
<proteinExistence type="inferred from homology"/>
<organism evidence="3 4">
    <name type="scientific">Ramalina farinacea</name>
    <dbReference type="NCBI Taxonomy" id="258253"/>
    <lineage>
        <taxon>Eukaryota</taxon>
        <taxon>Fungi</taxon>
        <taxon>Dikarya</taxon>
        <taxon>Ascomycota</taxon>
        <taxon>Pezizomycotina</taxon>
        <taxon>Lecanoromycetes</taxon>
        <taxon>OSLEUM clade</taxon>
        <taxon>Lecanoromycetidae</taxon>
        <taxon>Lecanorales</taxon>
        <taxon>Lecanorineae</taxon>
        <taxon>Ramalinaceae</taxon>
        <taxon>Ramalina</taxon>
    </lineage>
</organism>
<gene>
    <name evidence="3" type="ORF">OHK93_006762</name>
</gene>
<evidence type="ECO:0008006" key="5">
    <source>
        <dbReference type="Google" id="ProtNLM"/>
    </source>
</evidence>